<comment type="caution">
    <text evidence="1">The sequence shown here is derived from an EMBL/GenBank/DDBJ whole genome shotgun (WGS) entry which is preliminary data.</text>
</comment>
<gene>
    <name evidence="1" type="ORF">VNO77_32963</name>
</gene>
<sequence>MCNRAGHIFLICIYIQDTRGLNFVLIPCSFTLKNIGGCIFELKVSLSFELLASSVVWLIDRMRIILPAMEKQVDILT</sequence>
<keyword evidence="2" id="KW-1185">Reference proteome</keyword>
<evidence type="ECO:0000313" key="2">
    <source>
        <dbReference type="Proteomes" id="UP001367508"/>
    </source>
</evidence>
<dbReference type="EMBL" id="JAYMYQ010000008">
    <property type="protein sequence ID" value="KAK7314439.1"/>
    <property type="molecule type" value="Genomic_DNA"/>
</dbReference>
<accession>A0AAN9KEQ6</accession>
<reference evidence="1 2" key="1">
    <citation type="submission" date="2024-01" db="EMBL/GenBank/DDBJ databases">
        <title>The genomes of 5 underutilized Papilionoideae crops provide insights into root nodulation and disease resistanc.</title>
        <authorList>
            <person name="Jiang F."/>
        </authorList>
    </citation>
    <scope>NUCLEOTIDE SEQUENCE [LARGE SCALE GENOMIC DNA]</scope>
    <source>
        <strain evidence="1">LVBAO_FW01</strain>
        <tissue evidence="1">Leaves</tissue>
    </source>
</reference>
<evidence type="ECO:0000313" key="1">
    <source>
        <dbReference type="EMBL" id="KAK7314439.1"/>
    </source>
</evidence>
<name>A0AAN9KEQ6_CANGL</name>
<dbReference type="Proteomes" id="UP001367508">
    <property type="component" value="Unassembled WGS sequence"/>
</dbReference>
<proteinExistence type="predicted"/>
<protein>
    <submittedName>
        <fullName evidence="1">Uncharacterized protein</fullName>
    </submittedName>
</protein>
<dbReference type="AlphaFoldDB" id="A0AAN9KEQ6"/>
<organism evidence="1 2">
    <name type="scientific">Canavalia gladiata</name>
    <name type="common">Sword bean</name>
    <name type="synonym">Dolichos gladiatus</name>
    <dbReference type="NCBI Taxonomy" id="3824"/>
    <lineage>
        <taxon>Eukaryota</taxon>
        <taxon>Viridiplantae</taxon>
        <taxon>Streptophyta</taxon>
        <taxon>Embryophyta</taxon>
        <taxon>Tracheophyta</taxon>
        <taxon>Spermatophyta</taxon>
        <taxon>Magnoliopsida</taxon>
        <taxon>eudicotyledons</taxon>
        <taxon>Gunneridae</taxon>
        <taxon>Pentapetalae</taxon>
        <taxon>rosids</taxon>
        <taxon>fabids</taxon>
        <taxon>Fabales</taxon>
        <taxon>Fabaceae</taxon>
        <taxon>Papilionoideae</taxon>
        <taxon>50 kb inversion clade</taxon>
        <taxon>NPAAA clade</taxon>
        <taxon>indigoferoid/millettioid clade</taxon>
        <taxon>Phaseoleae</taxon>
        <taxon>Canavalia</taxon>
    </lineage>
</organism>